<feature type="domain" description="Lipoxygenase" evidence="11">
    <location>
        <begin position="1"/>
        <end position="347"/>
    </location>
</feature>
<keyword evidence="7" id="KW-0560">Oxidoreductase</keyword>
<dbReference type="InterPro" id="IPR020834">
    <property type="entry name" value="LipOase_CS"/>
</dbReference>
<evidence type="ECO:0000256" key="7">
    <source>
        <dbReference type="ARBA" id="ARBA00023002"/>
    </source>
</evidence>
<evidence type="ECO:0000256" key="4">
    <source>
        <dbReference type="ARBA" id="ARBA00022767"/>
    </source>
</evidence>
<keyword evidence="6" id="KW-0223">Dioxygenase</keyword>
<reference evidence="12" key="1">
    <citation type="submission" date="2020-06" db="EMBL/GenBank/DDBJ databases">
        <title>WGS assembly of Ceratodon purpureus strain R40.</title>
        <authorList>
            <person name="Carey S.B."/>
            <person name="Jenkins J."/>
            <person name="Shu S."/>
            <person name="Lovell J.T."/>
            <person name="Sreedasyam A."/>
            <person name="Maumus F."/>
            <person name="Tiley G.P."/>
            <person name="Fernandez-Pozo N."/>
            <person name="Barry K."/>
            <person name="Chen C."/>
            <person name="Wang M."/>
            <person name="Lipzen A."/>
            <person name="Daum C."/>
            <person name="Saski C.A."/>
            <person name="Payton A.C."/>
            <person name="Mcbreen J.C."/>
            <person name="Conrad R.E."/>
            <person name="Kollar L.M."/>
            <person name="Olsson S."/>
            <person name="Huttunen S."/>
            <person name="Landis J.B."/>
            <person name="Wickett N.J."/>
            <person name="Johnson M.G."/>
            <person name="Rensing S.A."/>
            <person name="Grimwood J."/>
            <person name="Schmutz J."/>
            <person name="Mcdaniel S.F."/>
        </authorList>
    </citation>
    <scope>NUCLEOTIDE SEQUENCE</scope>
    <source>
        <strain evidence="12">R40</strain>
    </source>
</reference>
<accession>A0A8T0IBR7</accession>
<comment type="caution">
    <text evidence="12">The sequence shown here is derived from an EMBL/GenBank/DDBJ whole genome shotgun (WGS) entry which is preliminary data.</text>
</comment>
<proteinExistence type="inferred from homology"/>
<dbReference type="PANTHER" id="PTHR11771">
    <property type="entry name" value="LIPOXYGENASE"/>
    <property type="match status" value="1"/>
</dbReference>
<keyword evidence="5" id="KW-0276">Fatty acid metabolism</keyword>
<dbReference type="InterPro" id="IPR000907">
    <property type="entry name" value="LipOase"/>
</dbReference>
<evidence type="ECO:0000256" key="5">
    <source>
        <dbReference type="ARBA" id="ARBA00022832"/>
    </source>
</evidence>
<dbReference type="PROSITE" id="PS51393">
    <property type="entry name" value="LIPOXYGENASE_3"/>
    <property type="match status" value="1"/>
</dbReference>
<keyword evidence="9" id="KW-0443">Lipid metabolism</keyword>
<evidence type="ECO:0000256" key="9">
    <source>
        <dbReference type="ARBA" id="ARBA00023098"/>
    </source>
</evidence>
<evidence type="ECO:0000256" key="3">
    <source>
        <dbReference type="ARBA" id="ARBA00022723"/>
    </source>
</evidence>
<dbReference type="FunFam" id="1.20.245.10:FF:000002">
    <property type="entry name" value="Lipoxygenase"/>
    <property type="match status" value="1"/>
</dbReference>
<dbReference type="SUPFAM" id="SSF48484">
    <property type="entry name" value="Lipoxigenase"/>
    <property type="match status" value="1"/>
</dbReference>
<dbReference type="EMBL" id="CM026424">
    <property type="protein sequence ID" value="KAG0579868.1"/>
    <property type="molecule type" value="Genomic_DNA"/>
</dbReference>
<keyword evidence="2" id="KW-0444">Lipid biosynthesis</keyword>
<dbReference type="GO" id="GO:0046872">
    <property type="term" value="F:metal ion binding"/>
    <property type="evidence" value="ECO:0007669"/>
    <property type="project" value="UniProtKB-KW"/>
</dbReference>
<evidence type="ECO:0000256" key="1">
    <source>
        <dbReference type="ARBA" id="ARBA00009419"/>
    </source>
</evidence>
<keyword evidence="4" id="KW-0925">Oxylipin biosynthesis</keyword>
<evidence type="ECO:0000259" key="11">
    <source>
        <dbReference type="PROSITE" id="PS51393"/>
    </source>
</evidence>
<evidence type="ECO:0000256" key="10">
    <source>
        <dbReference type="ARBA" id="ARBA00023160"/>
    </source>
</evidence>
<dbReference type="PROSITE" id="PS00081">
    <property type="entry name" value="LIPOXYGENASE_2"/>
    <property type="match status" value="1"/>
</dbReference>
<protein>
    <recommendedName>
        <fullName evidence="11">Lipoxygenase domain-containing protein</fullName>
    </recommendedName>
</protein>
<gene>
    <name evidence="12" type="ORF">KC19_4G129900</name>
</gene>
<dbReference type="Gene3D" id="1.20.245.10">
    <property type="entry name" value="Lipoxygenase-1, Domain 5"/>
    <property type="match status" value="1"/>
</dbReference>
<evidence type="ECO:0000313" key="13">
    <source>
        <dbReference type="Proteomes" id="UP000822688"/>
    </source>
</evidence>
<keyword evidence="3" id="KW-0479">Metal-binding</keyword>
<dbReference type="InterPro" id="IPR036226">
    <property type="entry name" value="LipOase_C_sf"/>
</dbReference>
<keyword evidence="13" id="KW-1185">Reference proteome</keyword>
<dbReference type="InterPro" id="IPR013819">
    <property type="entry name" value="LipOase_C"/>
</dbReference>
<evidence type="ECO:0000313" key="12">
    <source>
        <dbReference type="EMBL" id="KAG0579868.1"/>
    </source>
</evidence>
<dbReference type="GO" id="GO:0006633">
    <property type="term" value="P:fatty acid biosynthetic process"/>
    <property type="evidence" value="ECO:0007669"/>
    <property type="project" value="UniProtKB-KW"/>
</dbReference>
<dbReference type="Proteomes" id="UP000822688">
    <property type="component" value="Chromosome 4"/>
</dbReference>
<dbReference type="PRINTS" id="PR00087">
    <property type="entry name" value="LIPOXYGENASE"/>
</dbReference>
<dbReference type="Pfam" id="PF00305">
    <property type="entry name" value="Lipoxygenase"/>
    <property type="match status" value="1"/>
</dbReference>
<dbReference type="GO" id="GO:0016702">
    <property type="term" value="F:oxidoreductase activity, acting on single donors with incorporation of molecular oxygen, incorporation of two atoms of oxygen"/>
    <property type="evidence" value="ECO:0007669"/>
    <property type="project" value="InterPro"/>
</dbReference>
<evidence type="ECO:0000256" key="2">
    <source>
        <dbReference type="ARBA" id="ARBA00022516"/>
    </source>
</evidence>
<dbReference type="GO" id="GO:0034440">
    <property type="term" value="P:lipid oxidation"/>
    <property type="evidence" value="ECO:0007669"/>
    <property type="project" value="InterPro"/>
</dbReference>
<keyword evidence="8" id="KW-0408">Iron</keyword>
<evidence type="ECO:0000256" key="8">
    <source>
        <dbReference type="ARBA" id="ARBA00023004"/>
    </source>
</evidence>
<comment type="similarity">
    <text evidence="1">Belongs to the lipoxygenase family.</text>
</comment>
<evidence type="ECO:0000256" key="6">
    <source>
        <dbReference type="ARBA" id="ARBA00022964"/>
    </source>
</evidence>
<keyword evidence="10" id="KW-0275">Fatty acid biosynthesis</keyword>
<sequence>MGMSVYRLRTHASTEPYVIATYRQLSELHPIAKLLHPHTRYTMEINAAARQNLVAANGVIETTFTPGKYAMEMSAVVYDALWRFDQEALPEDLIRRGMAERDESAPHGLRLRIEDYPYAADGLLVWDSIEAWIRDYVSLYYSDSATILEDVELQAWWDEIVTKGHADKKGEDWWPKLDSPQNLVRILTTIIWIASGHHAAVNFGQYDYTGFVPNQPCLARKLIPEQDDPEFERLLRDPHKFMLEMLPNQTQATTVMTVVSALSAHSPDEEYLGYSGNHTNWTSDERAVKAFRAFSRRLAEVDKKIIERNKDLKNKHRAGAGTLPYELLLQKSGPGITMRGVPNSISI</sequence>
<name>A0A8T0IBR7_CERPU</name>
<organism evidence="12 13">
    <name type="scientific">Ceratodon purpureus</name>
    <name type="common">Fire moss</name>
    <name type="synonym">Dicranum purpureum</name>
    <dbReference type="NCBI Taxonomy" id="3225"/>
    <lineage>
        <taxon>Eukaryota</taxon>
        <taxon>Viridiplantae</taxon>
        <taxon>Streptophyta</taxon>
        <taxon>Embryophyta</taxon>
        <taxon>Bryophyta</taxon>
        <taxon>Bryophytina</taxon>
        <taxon>Bryopsida</taxon>
        <taxon>Dicranidae</taxon>
        <taxon>Pseudoditrichales</taxon>
        <taxon>Ditrichaceae</taxon>
        <taxon>Ceratodon</taxon>
    </lineage>
</organism>
<dbReference type="AlphaFoldDB" id="A0A8T0IBR7"/>
<dbReference type="GO" id="GO:0031408">
    <property type="term" value="P:oxylipin biosynthetic process"/>
    <property type="evidence" value="ECO:0007669"/>
    <property type="project" value="UniProtKB-KW"/>
</dbReference>